<keyword evidence="2" id="KW-1185">Reference proteome</keyword>
<feature type="compositionally biased region" description="Polar residues" evidence="1">
    <location>
        <begin position="85"/>
        <end position="98"/>
    </location>
</feature>
<organism evidence="2 3">
    <name type="scientific">Octopus sinensis</name>
    <name type="common">East Asian common octopus</name>
    <dbReference type="NCBI Taxonomy" id="2607531"/>
    <lineage>
        <taxon>Eukaryota</taxon>
        <taxon>Metazoa</taxon>
        <taxon>Spiralia</taxon>
        <taxon>Lophotrochozoa</taxon>
        <taxon>Mollusca</taxon>
        <taxon>Cephalopoda</taxon>
        <taxon>Coleoidea</taxon>
        <taxon>Octopodiformes</taxon>
        <taxon>Octopoda</taxon>
        <taxon>Incirrata</taxon>
        <taxon>Octopodidae</taxon>
        <taxon>Octopus</taxon>
    </lineage>
</organism>
<feature type="compositionally biased region" description="Basic and acidic residues" evidence="1">
    <location>
        <begin position="99"/>
        <end position="109"/>
    </location>
</feature>
<accession>A0A6P7T2R1</accession>
<evidence type="ECO:0000313" key="2">
    <source>
        <dbReference type="Proteomes" id="UP000515154"/>
    </source>
</evidence>
<dbReference type="AlphaFoldDB" id="A0A6P7T2R1"/>
<evidence type="ECO:0000313" key="3">
    <source>
        <dbReference type="RefSeq" id="XP_029645058.1"/>
    </source>
</evidence>
<feature type="region of interest" description="Disordered" evidence="1">
    <location>
        <begin position="23"/>
        <end position="121"/>
    </location>
</feature>
<evidence type="ECO:0000256" key="1">
    <source>
        <dbReference type="SAM" id="MobiDB-lite"/>
    </source>
</evidence>
<dbReference type="RefSeq" id="XP_029645058.1">
    <property type="nucleotide sequence ID" value="XM_029789198.2"/>
</dbReference>
<gene>
    <name evidence="3" type="primary">LOC115219122</name>
</gene>
<dbReference type="KEGG" id="osn:115219122"/>
<reference evidence="3" key="1">
    <citation type="submission" date="2025-08" db="UniProtKB">
        <authorList>
            <consortium name="RefSeq"/>
        </authorList>
    </citation>
    <scope>IDENTIFICATION</scope>
</reference>
<protein>
    <submittedName>
        <fullName evidence="3">Uncharacterized protein LOC115219122 isoform X1</fullName>
    </submittedName>
</protein>
<feature type="compositionally biased region" description="Polar residues" evidence="1">
    <location>
        <begin position="23"/>
        <end position="69"/>
    </location>
</feature>
<dbReference type="Proteomes" id="UP000515154">
    <property type="component" value="Linkage group LG14"/>
</dbReference>
<proteinExistence type="predicted"/>
<name>A0A6P7T2R1_9MOLL</name>
<feature type="compositionally biased region" description="Polar residues" evidence="1">
    <location>
        <begin position="112"/>
        <end position="121"/>
    </location>
</feature>
<sequence length="121" mass="14134">MSDRYGHSRSHYYPEDWKTSTMNRTLQKSTRQKYSQPIEVTSYGDNRPSSNYPTDTLTSRKSSGQCWSERSSRQYEEIPAMSGIYGSQQDTPVNPERQQYQDRYVKPPERQLPSTPDVITN</sequence>